<comment type="similarity">
    <text evidence="7">Belongs to the TonB-dependent receptor family.</text>
</comment>
<protein>
    <submittedName>
        <fullName evidence="8">TonB-dependent receptor</fullName>
    </submittedName>
</protein>
<evidence type="ECO:0000256" key="6">
    <source>
        <dbReference type="ARBA" id="ARBA00023237"/>
    </source>
</evidence>
<dbReference type="PROSITE" id="PS52016">
    <property type="entry name" value="TONB_DEPENDENT_REC_3"/>
    <property type="match status" value="1"/>
</dbReference>
<organism evidence="8 9">
    <name type="scientific">Pseudomonas citronellolis</name>
    <dbReference type="NCBI Taxonomy" id="53408"/>
    <lineage>
        <taxon>Bacteria</taxon>
        <taxon>Pseudomonadati</taxon>
        <taxon>Pseudomonadota</taxon>
        <taxon>Gammaproteobacteria</taxon>
        <taxon>Pseudomonadales</taxon>
        <taxon>Pseudomonadaceae</taxon>
        <taxon>Pseudomonas</taxon>
    </lineage>
</organism>
<dbReference type="InterPro" id="IPR036942">
    <property type="entry name" value="Beta-barrel_TonB_sf"/>
</dbReference>
<evidence type="ECO:0000313" key="8">
    <source>
        <dbReference type="EMBL" id="MDF3845432.1"/>
    </source>
</evidence>
<proteinExistence type="inferred from homology"/>
<name>A0AAW6PE90_9PSED</name>
<evidence type="ECO:0000256" key="2">
    <source>
        <dbReference type="ARBA" id="ARBA00022448"/>
    </source>
</evidence>
<dbReference type="GO" id="GO:0015344">
    <property type="term" value="F:siderophore uptake transmembrane transporter activity"/>
    <property type="evidence" value="ECO:0007669"/>
    <property type="project" value="TreeGrafter"/>
</dbReference>
<evidence type="ECO:0000256" key="4">
    <source>
        <dbReference type="ARBA" id="ARBA00022692"/>
    </source>
</evidence>
<evidence type="ECO:0000313" key="9">
    <source>
        <dbReference type="Proteomes" id="UP001220662"/>
    </source>
</evidence>
<evidence type="ECO:0000256" key="5">
    <source>
        <dbReference type="ARBA" id="ARBA00023136"/>
    </source>
</evidence>
<dbReference type="PANTHER" id="PTHR32552">
    <property type="entry name" value="FERRICHROME IRON RECEPTOR-RELATED"/>
    <property type="match status" value="1"/>
</dbReference>
<comment type="caution">
    <text evidence="8">The sequence shown here is derived from an EMBL/GenBank/DDBJ whole genome shotgun (WGS) entry which is preliminary data.</text>
</comment>
<dbReference type="PANTHER" id="PTHR32552:SF74">
    <property type="entry name" value="HYDROXAMATE SIDEROPHORE RECEPTOR FHUE"/>
    <property type="match status" value="1"/>
</dbReference>
<evidence type="ECO:0000256" key="3">
    <source>
        <dbReference type="ARBA" id="ARBA00022452"/>
    </source>
</evidence>
<dbReference type="EMBL" id="JARJLR010000458">
    <property type="protein sequence ID" value="MDF3845432.1"/>
    <property type="molecule type" value="Genomic_DNA"/>
</dbReference>
<keyword evidence="5 7" id="KW-0472">Membrane</keyword>
<dbReference type="InterPro" id="IPR039426">
    <property type="entry name" value="TonB-dep_rcpt-like"/>
</dbReference>
<evidence type="ECO:0000256" key="7">
    <source>
        <dbReference type="PROSITE-ProRule" id="PRU01360"/>
    </source>
</evidence>
<sequence length="80" mass="9040">MGQRQEQSDYLVANLMAHYDITPQISAQLNVNNLLDQEHRTGVNWYGQGIWGAPRSLLATLNYSFEQQSATRADSFPQPS</sequence>
<comment type="subcellular location">
    <subcellularLocation>
        <location evidence="1 7">Cell outer membrane</location>
        <topology evidence="1 7">Multi-pass membrane protein</topology>
    </subcellularLocation>
</comment>
<keyword evidence="2 7" id="KW-0813">Transport</keyword>
<dbReference type="Gene3D" id="2.40.170.20">
    <property type="entry name" value="TonB-dependent receptor, beta-barrel domain"/>
    <property type="match status" value="1"/>
</dbReference>
<keyword evidence="3 7" id="KW-1134">Transmembrane beta strand</keyword>
<keyword evidence="8" id="KW-0675">Receptor</keyword>
<reference evidence="8" key="1">
    <citation type="submission" date="2023-03" db="EMBL/GenBank/DDBJ databases">
        <title>Draft assemblies of triclosan tolerant bacteria isolated from returned activated sludge.</title>
        <authorList>
            <person name="Van Hamelsveld S."/>
        </authorList>
    </citation>
    <scope>NUCLEOTIDE SEQUENCE</scope>
    <source>
        <strain evidence="8">GW210015_S63</strain>
    </source>
</reference>
<dbReference type="SUPFAM" id="SSF56935">
    <property type="entry name" value="Porins"/>
    <property type="match status" value="1"/>
</dbReference>
<keyword evidence="6 7" id="KW-0998">Cell outer membrane</keyword>
<keyword evidence="4 7" id="KW-0812">Transmembrane</keyword>
<gene>
    <name evidence="8" type="ORF">P3W55_27320</name>
</gene>
<dbReference type="Proteomes" id="UP001220662">
    <property type="component" value="Unassembled WGS sequence"/>
</dbReference>
<dbReference type="AlphaFoldDB" id="A0AAW6PE90"/>
<evidence type="ECO:0000256" key="1">
    <source>
        <dbReference type="ARBA" id="ARBA00004571"/>
    </source>
</evidence>
<dbReference type="GO" id="GO:0009279">
    <property type="term" value="C:cell outer membrane"/>
    <property type="evidence" value="ECO:0007669"/>
    <property type="project" value="UniProtKB-SubCell"/>
</dbReference>
<accession>A0AAW6PE90</accession>